<dbReference type="STRING" id="1965070.A0A3S3Q6E1"/>
<dbReference type="InterPro" id="IPR050196">
    <property type="entry name" value="Cytochrome_P450_Monoox"/>
</dbReference>
<dbReference type="SUPFAM" id="SSF48264">
    <property type="entry name" value="Cytochrome P450"/>
    <property type="match status" value="1"/>
</dbReference>
<dbReference type="PANTHER" id="PTHR24291">
    <property type="entry name" value="CYTOCHROME P450 FAMILY 4"/>
    <property type="match status" value="1"/>
</dbReference>
<dbReference type="AlphaFoldDB" id="A0A3S3Q6E1"/>
<dbReference type="GO" id="GO:0016705">
    <property type="term" value="F:oxidoreductase activity, acting on paired donors, with incorporation or reduction of molecular oxygen"/>
    <property type="evidence" value="ECO:0007669"/>
    <property type="project" value="InterPro"/>
</dbReference>
<evidence type="ECO:0000256" key="7">
    <source>
        <dbReference type="ARBA" id="ARBA00023033"/>
    </source>
</evidence>
<comment type="caution">
    <text evidence="9">The sequence shown here is derived from an EMBL/GenBank/DDBJ whole genome shotgun (WGS) entry which is preliminary data.</text>
</comment>
<comment type="similarity">
    <text evidence="3">Belongs to the cytochrome P450 family.</text>
</comment>
<sequence>MVLLWIGPNPLLCIFKPQFFENILRKSDFIKKPAGYRFIKQWLGNGLLTSNGKIWKTKRKLLNPSFQTKILDDYISSMNEQIEIFIELLNSSLDREFIDIRQPIINLTLDLILVTVMGIRLDAQKNENNEYINHLNNVLNISSSRIVNPIYAVDAIFSLTKVGRLYKESIKALHRFTENIIEERKKVKNGCNECNRRKDFLDLLIELQAYNSSITDEMLRQDVDTFLFAGHDTTAMCLIWTLFLL</sequence>
<dbReference type="GO" id="GO:0005506">
    <property type="term" value="F:iron ion binding"/>
    <property type="evidence" value="ECO:0007669"/>
    <property type="project" value="InterPro"/>
</dbReference>
<keyword evidence="7" id="KW-0560">Oxidoreductase</keyword>
<gene>
    <name evidence="9" type="ORF">B4U79_02306</name>
</gene>
<evidence type="ECO:0000256" key="6">
    <source>
        <dbReference type="ARBA" id="ARBA00023004"/>
    </source>
</evidence>
<keyword evidence="7" id="KW-0503">Monooxygenase</keyword>
<reference evidence="9 10" key="1">
    <citation type="journal article" date="2018" name="Gigascience">
        <title>Genomes of trombidid mites reveal novel predicted allergens and laterally-transferred genes associated with secondary metabolism.</title>
        <authorList>
            <person name="Dong X."/>
            <person name="Chaisiri K."/>
            <person name="Xia D."/>
            <person name="Armstrong S.D."/>
            <person name="Fang Y."/>
            <person name="Donnelly M.J."/>
            <person name="Kadowaki T."/>
            <person name="McGarry J.W."/>
            <person name="Darby A.C."/>
            <person name="Makepeace B.L."/>
        </authorList>
    </citation>
    <scope>NUCLEOTIDE SEQUENCE [LARGE SCALE GENOMIC DNA]</scope>
    <source>
        <strain evidence="9">UoL-WK</strain>
    </source>
</reference>
<dbReference type="GO" id="GO:0005789">
    <property type="term" value="C:endoplasmic reticulum membrane"/>
    <property type="evidence" value="ECO:0007669"/>
    <property type="project" value="UniProtKB-SubCell"/>
</dbReference>
<keyword evidence="4" id="KW-0479">Metal-binding</keyword>
<organism evidence="9 10">
    <name type="scientific">Dinothrombium tinctorium</name>
    <dbReference type="NCBI Taxonomy" id="1965070"/>
    <lineage>
        <taxon>Eukaryota</taxon>
        <taxon>Metazoa</taxon>
        <taxon>Ecdysozoa</taxon>
        <taxon>Arthropoda</taxon>
        <taxon>Chelicerata</taxon>
        <taxon>Arachnida</taxon>
        <taxon>Acari</taxon>
        <taxon>Acariformes</taxon>
        <taxon>Trombidiformes</taxon>
        <taxon>Prostigmata</taxon>
        <taxon>Anystina</taxon>
        <taxon>Parasitengona</taxon>
        <taxon>Trombidioidea</taxon>
        <taxon>Trombidiidae</taxon>
        <taxon>Dinothrombium</taxon>
    </lineage>
</organism>
<dbReference type="Proteomes" id="UP000285301">
    <property type="component" value="Unassembled WGS sequence"/>
</dbReference>
<keyword evidence="5" id="KW-0256">Endoplasmic reticulum</keyword>
<keyword evidence="8" id="KW-0472">Membrane</keyword>
<keyword evidence="6" id="KW-0408">Iron</keyword>
<dbReference type="OrthoDB" id="6504453at2759"/>
<dbReference type="EMBL" id="NCKU01005695">
    <property type="protein sequence ID" value="RWS04259.1"/>
    <property type="molecule type" value="Genomic_DNA"/>
</dbReference>
<evidence type="ECO:0000256" key="4">
    <source>
        <dbReference type="ARBA" id="ARBA00022617"/>
    </source>
</evidence>
<feature type="non-terminal residue" evidence="9">
    <location>
        <position position="245"/>
    </location>
</feature>
<keyword evidence="4" id="KW-0349">Heme</keyword>
<evidence type="ECO:0000256" key="8">
    <source>
        <dbReference type="ARBA" id="ARBA00023136"/>
    </source>
</evidence>
<name>A0A3S3Q6E1_9ACAR</name>
<evidence type="ECO:0000256" key="1">
    <source>
        <dbReference type="ARBA" id="ARBA00001971"/>
    </source>
</evidence>
<dbReference type="InterPro" id="IPR001128">
    <property type="entry name" value="Cyt_P450"/>
</dbReference>
<proteinExistence type="inferred from homology"/>
<evidence type="ECO:0000313" key="9">
    <source>
        <dbReference type="EMBL" id="RWS04259.1"/>
    </source>
</evidence>
<evidence type="ECO:0000256" key="2">
    <source>
        <dbReference type="ARBA" id="ARBA00004586"/>
    </source>
</evidence>
<dbReference type="InterPro" id="IPR036396">
    <property type="entry name" value="Cyt_P450_sf"/>
</dbReference>
<dbReference type="GO" id="GO:0020037">
    <property type="term" value="F:heme binding"/>
    <property type="evidence" value="ECO:0007669"/>
    <property type="project" value="InterPro"/>
</dbReference>
<comment type="cofactor">
    <cofactor evidence="1">
        <name>heme</name>
        <dbReference type="ChEBI" id="CHEBI:30413"/>
    </cofactor>
</comment>
<evidence type="ECO:0000256" key="3">
    <source>
        <dbReference type="ARBA" id="ARBA00010617"/>
    </source>
</evidence>
<dbReference type="Pfam" id="PF00067">
    <property type="entry name" value="p450"/>
    <property type="match status" value="1"/>
</dbReference>
<dbReference type="PANTHER" id="PTHR24291:SF189">
    <property type="entry name" value="CYTOCHROME P450 4C3-RELATED"/>
    <property type="match status" value="1"/>
</dbReference>
<protein>
    <submittedName>
        <fullName evidence="9">Cytochrome P450 4V2-like protein</fullName>
    </submittedName>
</protein>
<evidence type="ECO:0000313" key="10">
    <source>
        <dbReference type="Proteomes" id="UP000285301"/>
    </source>
</evidence>
<accession>A0A3S3Q6E1</accession>
<dbReference type="GO" id="GO:0004497">
    <property type="term" value="F:monooxygenase activity"/>
    <property type="evidence" value="ECO:0007669"/>
    <property type="project" value="UniProtKB-KW"/>
</dbReference>
<comment type="subcellular location">
    <subcellularLocation>
        <location evidence="2">Endoplasmic reticulum membrane</location>
    </subcellularLocation>
</comment>
<dbReference type="Gene3D" id="1.10.630.10">
    <property type="entry name" value="Cytochrome P450"/>
    <property type="match status" value="1"/>
</dbReference>
<keyword evidence="10" id="KW-1185">Reference proteome</keyword>
<evidence type="ECO:0000256" key="5">
    <source>
        <dbReference type="ARBA" id="ARBA00022824"/>
    </source>
</evidence>